<keyword evidence="3" id="KW-0445">Lipid transport</keyword>
<dbReference type="InterPro" id="IPR000648">
    <property type="entry name" value="Oxysterol-bd"/>
</dbReference>
<dbReference type="SUPFAM" id="SSF144000">
    <property type="entry name" value="Oxysterol-binding protein-like"/>
    <property type="match status" value="1"/>
</dbReference>
<keyword evidence="3" id="KW-0813">Transport</keyword>
<dbReference type="GO" id="GO:0016020">
    <property type="term" value="C:membrane"/>
    <property type="evidence" value="ECO:0007669"/>
    <property type="project" value="TreeGrafter"/>
</dbReference>
<keyword evidence="1" id="KW-0446">Lipid-binding</keyword>
<dbReference type="Proteomes" id="UP000887578">
    <property type="component" value="Unplaced"/>
</dbReference>
<dbReference type="GO" id="GO:0005829">
    <property type="term" value="C:cytosol"/>
    <property type="evidence" value="ECO:0007669"/>
    <property type="project" value="TreeGrafter"/>
</dbReference>
<evidence type="ECO:0000256" key="2">
    <source>
        <dbReference type="RuleBase" id="RU003844"/>
    </source>
</evidence>
<dbReference type="FunFam" id="2.40.160.120:FF:000014">
    <property type="entry name" value="Oxysterol-binding protein"/>
    <property type="match status" value="1"/>
</dbReference>
<evidence type="ECO:0000256" key="3">
    <source>
        <dbReference type="RuleBase" id="RU003845"/>
    </source>
</evidence>
<proteinExistence type="inferred from homology"/>
<dbReference type="GO" id="GO:0006869">
    <property type="term" value="P:lipid transport"/>
    <property type="evidence" value="ECO:0007669"/>
    <property type="project" value="UniProtKB-KW"/>
</dbReference>
<dbReference type="Pfam" id="PF01237">
    <property type="entry name" value="Oxysterol_BP"/>
    <property type="match status" value="1"/>
</dbReference>
<accession>A0A914QW13</accession>
<dbReference type="GO" id="GO:0032934">
    <property type="term" value="F:sterol binding"/>
    <property type="evidence" value="ECO:0007669"/>
    <property type="project" value="TreeGrafter"/>
</dbReference>
<organism evidence="5 6">
    <name type="scientific">Panagrolaimus davidi</name>
    <dbReference type="NCBI Taxonomy" id="227884"/>
    <lineage>
        <taxon>Eukaryota</taxon>
        <taxon>Metazoa</taxon>
        <taxon>Ecdysozoa</taxon>
        <taxon>Nematoda</taxon>
        <taxon>Chromadorea</taxon>
        <taxon>Rhabditida</taxon>
        <taxon>Tylenchina</taxon>
        <taxon>Panagrolaimomorpha</taxon>
        <taxon>Panagrolaimoidea</taxon>
        <taxon>Panagrolaimidae</taxon>
        <taxon>Panagrolaimus</taxon>
    </lineage>
</organism>
<dbReference type="Gene3D" id="2.40.160.120">
    <property type="match status" value="1"/>
</dbReference>
<keyword evidence="5" id="KW-1185">Reference proteome</keyword>
<comment type="similarity">
    <text evidence="2">Belongs to the OSBP family.</text>
</comment>
<dbReference type="PROSITE" id="PS01013">
    <property type="entry name" value="OSBP"/>
    <property type="match status" value="1"/>
</dbReference>
<dbReference type="AlphaFoldDB" id="A0A914QW13"/>
<dbReference type="InterPro" id="IPR018494">
    <property type="entry name" value="Oxysterol-bd_CS"/>
</dbReference>
<dbReference type="Gene3D" id="1.10.287.2720">
    <property type="match status" value="1"/>
</dbReference>
<dbReference type="InterPro" id="IPR037239">
    <property type="entry name" value="OSBP_sf"/>
</dbReference>
<name>A0A914QW13_9BILA</name>
<dbReference type="FunFam" id="1.10.287.2720:FF:000001">
    <property type="entry name" value="Oxysterol-binding OBPalpha"/>
    <property type="match status" value="1"/>
</dbReference>
<reference evidence="6" key="1">
    <citation type="submission" date="2022-11" db="UniProtKB">
        <authorList>
            <consortium name="WormBaseParasite"/>
        </authorList>
    </citation>
    <scope>IDENTIFICATION</scope>
</reference>
<evidence type="ECO:0000256" key="1">
    <source>
        <dbReference type="ARBA" id="ARBA00023121"/>
    </source>
</evidence>
<dbReference type="GO" id="GO:0005794">
    <property type="term" value="C:Golgi apparatus"/>
    <property type="evidence" value="ECO:0007669"/>
    <property type="project" value="TreeGrafter"/>
</dbReference>
<feature type="compositionally biased region" description="Low complexity" evidence="4">
    <location>
        <begin position="15"/>
        <end position="31"/>
    </location>
</feature>
<dbReference type="PANTHER" id="PTHR10972:SF200">
    <property type="entry name" value="OXYSTEROL-BINDING PROTEIN-RELATED PROTEIN 9"/>
    <property type="match status" value="1"/>
</dbReference>
<dbReference type="PANTHER" id="PTHR10972">
    <property type="entry name" value="OXYSTEROL-BINDING PROTEIN-RELATED"/>
    <property type="match status" value="1"/>
</dbReference>
<evidence type="ECO:0000256" key="4">
    <source>
        <dbReference type="SAM" id="MobiDB-lite"/>
    </source>
</evidence>
<evidence type="ECO:0000313" key="6">
    <source>
        <dbReference type="WBParaSite" id="PDA_v2.g6035.t1"/>
    </source>
</evidence>
<dbReference type="WBParaSite" id="PDA_v2.g6035.t1">
    <property type="protein sequence ID" value="PDA_v2.g6035.t1"/>
    <property type="gene ID" value="PDA_v2.g6035"/>
</dbReference>
<sequence>MAEERQSDNDPNMRSQSSSSGSASMKSTSAAPTTTNQRESTEEEPDWGDAHEDFDEIYKNNEETDLGDVRNKYVATHLLSQVSIGMDLTKVTLPAYLLERRSLLEMYADFFAHPDDFVKGTESQNAEERMVAIVKYYLGAFYPATKSGAAKKPYNPVLGETFRCRWTVPGLKLTGKRTTDGPFPGSDINQVTFVAEQVSHHPPISAFYAEHPAKKISLSAQIWTKATFLGLSIGVENIGNATIYLQDFDEKYVLTFPNGYGRSIMSTPWMELGGKVEIKCEKSGYYAEIEFLTKPFLGGKPHKIVGSIFKQGTKKPVMTLKGEWFNVIFAKPLRGKEFTIVDAKEKPEVPKECEPIAKQVWIEQRQRDEAQKRRRTGKEFQPKLFEKDGENWIYKYSLEGRKEP</sequence>
<protein>
    <recommendedName>
        <fullName evidence="3">Oxysterol-binding protein</fullName>
    </recommendedName>
</protein>
<feature type="region of interest" description="Disordered" evidence="4">
    <location>
        <begin position="1"/>
        <end position="51"/>
    </location>
</feature>
<evidence type="ECO:0000313" key="5">
    <source>
        <dbReference type="Proteomes" id="UP000887578"/>
    </source>
</evidence>